<evidence type="ECO:0000313" key="1">
    <source>
        <dbReference type="EMBL" id="KAH3835527.1"/>
    </source>
</evidence>
<keyword evidence="2" id="KW-1185">Reference proteome</keyword>
<protein>
    <submittedName>
        <fullName evidence="1">Uncharacterized protein</fullName>
    </submittedName>
</protein>
<reference evidence="1" key="1">
    <citation type="journal article" date="2019" name="bioRxiv">
        <title>The Genome of the Zebra Mussel, Dreissena polymorpha: A Resource for Invasive Species Research.</title>
        <authorList>
            <person name="McCartney M.A."/>
            <person name="Auch B."/>
            <person name="Kono T."/>
            <person name="Mallez S."/>
            <person name="Zhang Y."/>
            <person name="Obille A."/>
            <person name="Becker A."/>
            <person name="Abrahante J.E."/>
            <person name="Garbe J."/>
            <person name="Badalamenti J.P."/>
            <person name="Herman A."/>
            <person name="Mangelson H."/>
            <person name="Liachko I."/>
            <person name="Sullivan S."/>
            <person name="Sone E.D."/>
            <person name="Koren S."/>
            <person name="Silverstein K.A.T."/>
            <person name="Beckman K.B."/>
            <person name="Gohl D.M."/>
        </authorList>
    </citation>
    <scope>NUCLEOTIDE SEQUENCE</scope>
    <source>
        <strain evidence="1">Duluth1</strain>
        <tissue evidence="1">Whole animal</tissue>
    </source>
</reference>
<comment type="caution">
    <text evidence="1">The sequence shown here is derived from an EMBL/GenBank/DDBJ whole genome shotgun (WGS) entry which is preliminary data.</text>
</comment>
<accession>A0A9D4K9Y3</accession>
<evidence type="ECO:0000313" key="2">
    <source>
        <dbReference type="Proteomes" id="UP000828390"/>
    </source>
</evidence>
<dbReference type="Proteomes" id="UP000828390">
    <property type="component" value="Unassembled WGS sequence"/>
</dbReference>
<dbReference type="AlphaFoldDB" id="A0A9D4K9Y3"/>
<reference evidence="1" key="2">
    <citation type="submission" date="2020-11" db="EMBL/GenBank/DDBJ databases">
        <authorList>
            <person name="McCartney M.A."/>
            <person name="Auch B."/>
            <person name="Kono T."/>
            <person name="Mallez S."/>
            <person name="Becker A."/>
            <person name="Gohl D.M."/>
            <person name="Silverstein K.A.T."/>
            <person name="Koren S."/>
            <person name="Bechman K.B."/>
            <person name="Herman A."/>
            <person name="Abrahante J.E."/>
            <person name="Garbe J."/>
        </authorList>
    </citation>
    <scope>NUCLEOTIDE SEQUENCE</scope>
    <source>
        <strain evidence="1">Duluth1</strain>
        <tissue evidence="1">Whole animal</tissue>
    </source>
</reference>
<dbReference type="EMBL" id="JAIWYP010000004">
    <property type="protein sequence ID" value="KAH3835527.1"/>
    <property type="molecule type" value="Genomic_DNA"/>
</dbReference>
<name>A0A9D4K9Y3_DREPO</name>
<sequence length="110" mass="13000">MVTVVDIATYRVQIDRMVPKATEFLWSQWSIWQQTECRWTEWSQKPLSFNGHSGRYGNIQSEDGQNGPNSHIVLMVTVVIMATYRVKMDRMVSTATEFQWSQWSIWQHTE</sequence>
<gene>
    <name evidence="1" type="ORF">DPMN_108880</name>
</gene>
<organism evidence="1 2">
    <name type="scientific">Dreissena polymorpha</name>
    <name type="common">Zebra mussel</name>
    <name type="synonym">Mytilus polymorpha</name>
    <dbReference type="NCBI Taxonomy" id="45954"/>
    <lineage>
        <taxon>Eukaryota</taxon>
        <taxon>Metazoa</taxon>
        <taxon>Spiralia</taxon>
        <taxon>Lophotrochozoa</taxon>
        <taxon>Mollusca</taxon>
        <taxon>Bivalvia</taxon>
        <taxon>Autobranchia</taxon>
        <taxon>Heteroconchia</taxon>
        <taxon>Euheterodonta</taxon>
        <taxon>Imparidentia</taxon>
        <taxon>Neoheterodontei</taxon>
        <taxon>Myida</taxon>
        <taxon>Dreissenoidea</taxon>
        <taxon>Dreissenidae</taxon>
        <taxon>Dreissena</taxon>
    </lineage>
</organism>
<proteinExistence type="predicted"/>